<accession>A0A0M0HXP2</accession>
<dbReference type="Proteomes" id="UP000037530">
    <property type="component" value="Unassembled WGS sequence"/>
</dbReference>
<dbReference type="AlphaFoldDB" id="A0A0M0HXP2"/>
<keyword evidence="2" id="KW-1185">Reference proteome</keyword>
<sequence length="112" mass="12942">MSEYLDQVELLSSEISALATAERKTYINYSLQRILNYKDIFIHKEALSSDVLCKAFKSLSTVEQAICKHGLDAMNFTIHYLDELSKNKRFKLEPRAFTVDSQIKFLSHSYQA</sequence>
<name>A0A0M0HXP2_9VIBR</name>
<dbReference type="RefSeq" id="WP_053409770.1">
    <property type="nucleotide sequence ID" value="NZ_LHPI01000013.1"/>
</dbReference>
<dbReference type="EMBL" id="LHPI01000013">
    <property type="protein sequence ID" value="KOO06856.1"/>
    <property type="molecule type" value="Genomic_DNA"/>
</dbReference>
<proteinExistence type="predicted"/>
<reference evidence="2" key="1">
    <citation type="submission" date="2015-08" db="EMBL/GenBank/DDBJ databases">
        <title>Vibrio galatheae sp. nov., a novel member of the Vibrionaceae family isolated from the Solomon Islands.</title>
        <authorList>
            <person name="Giubergia S."/>
            <person name="Machado H."/>
            <person name="Mateiu R.V."/>
            <person name="Gram L."/>
        </authorList>
    </citation>
    <scope>NUCLEOTIDE SEQUENCE [LARGE SCALE GENOMIC DNA]</scope>
    <source>
        <strain evidence="2">DSM 19134</strain>
    </source>
</reference>
<evidence type="ECO:0000313" key="1">
    <source>
        <dbReference type="EMBL" id="KOO06856.1"/>
    </source>
</evidence>
<protein>
    <submittedName>
        <fullName evidence="1">Uncharacterized protein</fullName>
    </submittedName>
</protein>
<dbReference type="PATRIC" id="fig|171383.3.peg.2900"/>
<evidence type="ECO:0000313" key="2">
    <source>
        <dbReference type="Proteomes" id="UP000037530"/>
    </source>
</evidence>
<dbReference type="STRING" id="171383.AKJ31_14195"/>
<organism evidence="1 2">
    <name type="scientific">Vibrio hepatarius</name>
    <dbReference type="NCBI Taxonomy" id="171383"/>
    <lineage>
        <taxon>Bacteria</taxon>
        <taxon>Pseudomonadati</taxon>
        <taxon>Pseudomonadota</taxon>
        <taxon>Gammaproteobacteria</taxon>
        <taxon>Vibrionales</taxon>
        <taxon>Vibrionaceae</taxon>
        <taxon>Vibrio</taxon>
        <taxon>Vibrio oreintalis group</taxon>
    </lineage>
</organism>
<comment type="caution">
    <text evidence="1">The sequence shown here is derived from an EMBL/GenBank/DDBJ whole genome shotgun (WGS) entry which is preliminary data.</text>
</comment>
<gene>
    <name evidence="1" type="ORF">AKJ31_14195</name>
</gene>